<dbReference type="PANTHER" id="PTHR43441:SF3">
    <property type="entry name" value="ACETYLTRANSFERASE"/>
    <property type="match status" value="1"/>
</dbReference>
<dbReference type="Gene3D" id="3.40.630.30">
    <property type="match status" value="1"/>
</dbReference>
<organism evidence="3 4">
    <name type="scientific">Ilumatobacter fluminis</name>
    <dbReference type="NCBI Taxonomy" id="467091"/>
    <lineage>
        <taxon>Bacteria</taxon>
        <taxon>Bacillati</taxon>
        <taxon>Actinomycetota</taxon>
        <taxon>Acidimicrobiia</taxon>
        <taxon>Acidimicrobiales</taxon>
        <taxon>Ilumatobacteraceae</taxon>
        <taxon>Ilumatobacter</taxon>
    </lineage>
</organism>
<sequence length="183" mass="20371">MWPSDVVTPRLLLRLWHPDDAPALHDAITASLEHLRPWMVWVRFEPLSRDDRIGFIEAGRRAHEGGGDANYGVRVDGEVVGGCGLHRRQGPGVVDLGYWIHVDHIGRGYATELSRALTTVAFGDPDTERVEIHHDRANRRSAGVPRSLGFRRGPERPDGIDSPGEDGIDCTWWIDRAGWTGDG</sequence>
<evidence type="ECO:0000313" key="3">
    <source>
        <dbReference type="EMBL" id="TDT15098.1"/>
    </source>
</evidence>
<dbReference type="SUPFAM" id="SSF55729">
    <property type="entry name" value="Acyl-CoA N-acyltransferases (Nat)"/>
    <property type="match status" value="1"/>
</dbReference>
<name>A0A4V6Q1V4_9ACTN</name>
<evidence type="ECO:0000259" key="2">
    <source>
        <dbReference type="PROSITE" id="PS51186"/>
    </source>
</evidence>
<gene>
    <name evidence="3" type="ORF">BDK89_0659</name>
</gene>
<reference evidence="3 4" key="1">
    <citation type="submission" date="2019-03" db="EMBL/GenBank/DDBJ databases">
        <title>Sequencing the genomes of 1000 actinobacteria strains.</title>
        <authorList>
            <person name="Klenk H.-P."/>
        </authorList>
    </citation>
    <scope>NUCLEOTIDE SEQUENCE [LARGE SCALE GENOMIC DNA]</scope>
    <source>
        <strain evidence="3 4">DSM 18936</strain>
    </source>
</reference>
<dbReference type="GO" id="GO:0008999">
    <property type="term" value="F:protein-N-terminal-alanine acetyltransferase activity"/>
    <property type="evidence" value="ECO:0007669"/>
    <property type="project" value="TreeGrafter"/>
</dbReference>
<keyword evidence="4" id="KW-1185">Reference proteome</keyword>
<feature type="domain" description="N-acetyltransferase" evidence="2">
    <location>
        <begin position="11"/>
        <end position="177"/>
    </location>
</feature>
<dbReference type="PROSITE" id="PS51186">
    <property type="entry name" value="GNAT"/>
    <property type="match status" value="1"/>
</dbReference>
<protein>
    <submittedName>
        <fullName evidence="3">RimJ/RimL family protein N-acetyltransferase</fullName>
    </submittedName>
</protein>
<dbReference type="AlphaFoldDB" id="A0A4V6Q1V4"/>
<dbReference type="Pfam" id="PF13302">
    <property type="entry name" value="Acetyltransf_3"/>
    <property type="match status" value="1"/>
</dbReference>
<evidence type="ECO:0000313" key="4">
    <source>
        <dbReference type="Proteomes" id="UP000294558"/>
    </source>
</evidence>
<dbReference type="InterPro" id="IPR051908">
    <property type="entry name" value="Ribosomal_N-acetyltransferase"/>
</dbReference>
<dbReference type="InterPro" id="IPR000182">
    <property type="entry name" value="GNAT_dom"/>
</dbReference>
<comment type="caution">
    <text evidence="3">The sequence shown here is derived from an EMBL/GenBank/DDBJ whole genome shotgun (WGS) entry which is preliminary data.</text>
</comment>
<dbReference type="GO" id="GO:1990189">
    <property type="term" value="F:protein N-terminal-serine acetyltransferase activity"/>
    <property type="evidence" value="ECO:0007669"/>
    <property type="project" value="TreeGrafter"/>
</dbReference>
<dbReference type="GO" id="GO:0005737">
    <property type="term" value="C:cytoplasm"/>
    <property type="evidence" value="ECO:0007669"/>
    <property type="project" value="TreeGrafter"/>
</dbReference>
<evidence type="ECO:0000256" key="1">
    <source>
        <dbReference type="SAM" id="MobiDB-lite"/>
    </source>
</evidence>
<dbReference type="EMBL" id="SOAU01000001">
    <property type="protein sequence ID" value="TDT15098.1"/>
    <property type="molecule type" value="Genomic_DNA"/>
</dbReference>
<accession>A0A4V6Q1V4</accession>
<dbReference type="PANTHER" id="PTHR43441">
    <property type="entry name" value="RIBOSOMAL-PROTEIN-SERINE ACETYLTRANSFERASE"/>
    <property type="match status" value="1"/>
</dbReference>
<dbReference type="InterPro" id="IPR016181">
    <property type="entry name" value="Acyl_CoA_acyltransferase"/>
</dbReference>
<dbReference type="Proteomes" id="UP000294558">
    <property type="component" value="Unassembled WGS sequence"/>
</dbReference>
<keyword evidence="3" id="KW-0808">Transferase</keyword>
<feature type="region of interest" description="Disordered" evidence="1">
    <location>
        <begin position="144"/>
        <end position="164"/>
    </location>
</feature>
<proteinExistence type="predicted"/>